<dbReference type="SUPFAM" id="SSF81321">
    <property type="entry name" value="Family A G protein-coupled receptor-like"/>
    <property type="match status" value="1"/>
</dbReference>
<keyword evidence="11" id="KW-1185">Reference proteome</keyword>
<evidence type="ECO:0000256" key="7">
    <source>
        <dbReference type="ARBA" id="ARBA00023180"/>
    </source>
</evidence>
<evidence type="ECO:0000256" key="1">
    <source>
        <dbReference type="ARBA" id="ARBA00004141"/>
    </source>
</evidence>
<dbReference type="InterPro" id="IPR000276">
    <property type="entry name" value="GPCR_Rhodpsn"/>
</dbReference>
<evidence type="ECO:0000256" key="6">
    <source>
        <dbReference type="ARBA" id="ARBA00023170"/>
    </source>
</evidence>
<dbReference type="GO" id="GO:0005886">
    <property type="term" value="C:plasma membrane"/>
    <property type="evidence" value="ECO:0007669"/>
    <property type="project" value="TreeGrafter"/>
</dbReference>
<comment type="subcellular location">
    <subcellularLocation>
        <location evidence="1">Membrane</location>
        <topology evidence="1">Multi-pass membrane protein</topology>
    </subcellularLocation>
</comment>
<protein>
    <submittedName>
        <fullName evidence="12">Lysophosphatidic acid receptor 5</fullName>
    </submittedName>
</protein>
<dbReference type="OrthoDB" id="8937672at2759"/>
<dbReference type="GeneID" id="115826685"/>
<keyword evidence="6 12" id="KW-0675">Receptor</keyword>
<keyword evidence="7" id="KW-0325">Glycoprotein</keyword>
<dbReference type="PANTHER" id="PTHR24232">
    <property type="entry name" value="G-PROTEIN COUPLED RECEPTOR"/>
    <property type="match status" value="1"/>
</dbReference>
<evidence type="ECO:0000256" key="2">
    <source>
        <dbReference type="ARBA" id="ARBA00022692"/>
    </source>
</evidence>
<evidence type="ECO:0000256" key="9">
    <source>
        <dbReference type="SAM" id="Phobius"/>
    </source>
</evidence>
<dbReference type="InParanoid" id="A0A6J2WRI5"/>
<evidence type="ECO:0000259" key="10">
    <source>
        <dbReference type="PROSITE" id="PS50262"/>
    </source>
</evidence>
<evidence type="ECO:0000256" key="8">
    <source>
        <dbReference type="ARBA" id="ARBA00023224"/>
    </source>
</evidence>
<feature type="domain" description="G-protein coupled receptors family 1 profile" evidence="10">
    <location>
        <begin position="27"/>
        <end position="288"/>
    </location>
</feature>
<dbReference type="PROSITE" id="PS50262">
    <property type="entry name" value="G_PROTEIN_RECEP_F1_2"/>
    <property type="match status" value="1"/>
</dbReference>
<keyword evidence="3 9" id="KW-1133">Transmembrane helix</keyword>
<feature type="transmembrane region" description="Helical" evidence="9">
    <location>
        <begin position="197"/>
        <end position="221"/>
    </location>
</feature>
<name>A0A6J2WRI5_CHACN</name>
<gene>
    <name evidence="12" type="primary">LOC115826685</name>
</gene>
<proteinExistence type="predicted"/>
<feature type="transmembrane region" description="Helical" evidence="9">
    <location>
        <begin position="77"/>
        <end position="99"/>
    </location>
</feature>
<dbReference type="Pfam" id="PF00001">
    <property type="entry name" value="7tm_1"/>
    <property type="match status" value="1"/>
</dbReference>
<evidence type="ECO:0000256" key="5">
    <source>
        <dbReference type="ARBA" id="ARBA00023136"/>
    </source>
</evidence>
<accession>A0A6J2WRI5</accession>
<keyword evidence="5 9" id="KW-0472">Membrane</keyword>
<feature type="transmembrane region" description="Helical" evidence="9">
    <location>
        <begin position="241"/>
        <end position="260"/>
    </location>
</feature>
<dbReference type="AlphaFoldDB" id="A0A6J2WRI5"/>
<dbReference type="PANTHER" id="PTHR24232:SF107">
    <property type="entry name" value="HYDROXYCARBOXYLIC ACID RECEPTOR 2-LIKE"/>
    <property type="match status" value="1"/>
</dbReference>
<dbReference type="Gene3D" id="1.20.1070.10">
    <property type="entry name" value="Rhodopsin 7-helix transmembrane proteins"/>
    <property type="match status" value="1"/>
</dbReference>
<evidence type="ECO:0000313" key="12">
    <source>
        <dbReference type="RefSeq" id="XP_030646431.1"/>
    </source>
</evidence>
<feature type="transmembrane region" description="Helical" evidence="9">
    <location>
        <begin position="18"/>
        <end position="36"/>
    </location>
</feature>
<sequence length="288" mass="31294">MKTCNTLDAPYVRLPIDILILSIGLPANAMLLWTLLRNGKALSASEVLGLNLGLLNILYCLCLPMEIYVVHQKRTDHLLLVSEALSALNSFGCPLLLASMCVERYVAASHPVLYLRLGRLGYRVVYTALVWILTIFVALATYLRGLSDMALGASIVIDVLFLVMLVCLVGVVRVLCKKAPGEGRQGAPGCSAMKKRALRNIVAVLVPSTLAYGPLLALAPYLTALRALTKAKVSVTHCDALKLMLVFPGFGVYIGPAFYMSRTSQLLCRRNGAEGKEQTTNCILEQVK</sequence>
<keyword evidence="2 9" id="KW-0812">Transmembrane</keyword>
<dbReference type="RefSeq" id="XP_030646431.1">
    <property type="nucleotide sequence ID" value="XM_030790571.1"/>
</dbReference>
<feature type="transmembrane region" description="Helical" evidence="9">
    <location>
        <begin position="149"/>
        <end position="176"/>
    </location>
</feature>
<evidence type="ECO:0000313" key="11">
    <source>
        <dbReference type="Proteomes" id="UP000504632"/>
    </source>
</evidence>
<dbReference type="GO" id="GO:0035025">
    <property type="term" value="P:positive regulation of Rho protein signal transduction"/>
    <property type="evidence" value="ECO:0007669"/>
    <property type="project" value="TreeGrafter"/>
</dbReference>
<evidence type="ECO:0000256" key="4">
    <source>
        <dbReference type="ARBA" id="ARBA00023040"/>
    </source>
</evidence>
<feature type="transmembrane region" description="Helical" evidence="9">
    <location>
        <begin position="48"/>
        <end position="71"/>
    </location>
</feature>
<reference evidence="12" key="1">
    <citation type="submission" date="2025-08" db="UniProtKB">
        <authorList>
            <consortium name="RefSeq"/>
        </authorList>
    </citation>
    <scope>IDENTIFICATION</scope>
</reference>
<keyword evidence="4" id="KW-0297">G-protein coupled receptor</keyword>
<dbReference type="InterPro" id="IPR017452">
    <property type="entry name" value="GPCR_Rhodpsn_7TM"/>
</dbReference>
<dbReference type="GO" id="GO:0004930">
    <property type="term" value="F:G protein-coupled receptor activity"/>
    <property type="evidence" value="ECO:0007669"/>
    <property type="project" value="UniProtKB-KW"/>
</dbReference>
<keyword evidence="8" id="KW-0807">Transducer</keyword>
<dbReference type="GO" id="GO:0007200">
    <property type="term" value="P:phospholipase C-activating G protein-coupled receptor signaling pathway"/>
    <property type="evidence" value="ECO:0007669"/>
    <property type="project" value="TreeGrafter"/>
</dbReference>
<organism evidence="11 12">
    <name type="scientific">Chanos chanos</name>
    <name type="common">Milkfish</name>
    <name type="synonym">Mugil chanos</name>
    <dbReference type="NCBI Taxonomy" id="29144"/>
    <lineage>
        <taxon>Eukaryota</taxon>
        <taxon>Metazoa</taxon>
        <taxon>Chordata</taxon>
        <taxon>Craniata</taxon>
        <taxon>Vertebrata</taxon>
        <taxon>Euteleostomi</taxon>
        <taxon>Actinopterygii</taxon>
        <taxon>Neopterygii</taxon>
        <taxon>Teleostei</taxon>
        <taxon>Ostariophysi</taxon>
        <taxon>Gonorynchiformes</taxon>
        <taxon>Chanidae</taxon>
        <taxon>Chanos</taxon>
    </lineage>
</organism>
<evidence type="ECO:0000256" key="3">
    <source>
        <dbReference type="ARBA" id="ARBA00022989"/>
    </source>
</evidence>
<feature type="transmembrane region" description="Helical" evidence="9">
    <location>
        <begin position="120"/>
        <end position="143"/>
    </location>
</feature>
<dbReference type="Proteomes" id="UP000504632">
    <property type="component" value="Chromosome 13"/>
</dbReference>